<dbReference type="EMBL" id="GBRH01171469">
    <property type="protein sequence ID" value="JAE26427.1"/>
    <property type="molecule type" value="Transcribed_RNA"/>
</dbReference>
<name>A0A0A9GPL3_ARUDO</name>
<organism evidence="1">
    <name type="scientific">Arundo donax</name>
    <name type="common">Giant reed</name>
    <name type="synonym">Donax arundinaceus</name>
    <dbReference type="NCBI Taxonomy" id="35708"/>
    <lineage>
        <taxon>Eukaryota</taxon>
        <taxon>Viridiplantae</taxon>
        <taxon>Streptophyta</taxon>
        <taxon>Embryophyta</taxon>
        <taxon>Tracheophyta</taxon>
        <taxon>Spermatophyta</taxon>
        <taxon>Magnoliopsida</taxon>
        <taxon>Liliopsida</taxon>
        <taxon>Poales</taxon>
        <taxon>Poaceae</taxon>
        <taxon>PACMAD clade</taxon>
        <taxon>Arundinoideae</taxon>
        <taxon>Arundineae</taxon>
        <taxon>Arundo</taxon>
    </lineage>
</organism>
<sequence length="88" mass="10514">MMIMMNLKNMFQKGTSSYSVAWDSTRCNSIHWNKDEIKFNSIRFDLHAYWNKDEIKFNSIRFDLHASCNWQSTQVRCCSNFSKDTACR</sequence>
<evidence type="ECO:0000313" key="1">
    <source>
        <dbReference type="EMBL" id="JAE26427.1"/>
    </source>
</evidence>
<protein>
    <submittedName>
        <fullName evidence="1">Uncharacterized protein</fullName>
    </submittedName>
</protein>
<proteinExistence type="predicted"/>
<reference evidence="1" key="2">
    <citation type="journal article" date="2015" name="Data Brief">
        <title>Shoot transcriptome of the giant reed, Arundo donax.</title>
        <authorList>
            <person name="Barrero R.A."/>
            <person name="Guerrero F.D."/>
            <person name="Moolhuijzen P."/>
            <person name="Goolsby J.A."/>
            <person name="Tidwell J."/>
            <person name="Bellgard S.E."/>
            <person name="Bellgard M.I."/>
        </authorList>
    </citation>
    <scope>NUCLEOTIDE SEQUENCE</scope>
    <source>
        <tissue evidence="1">Shoot tissue taken approximately 20 cm above the soil surface</tissue>
    </source>
</reference>
<dbReference type="AlphaFoldDB" id="A0A0A9GPL3"/>
<accession>A0A0A9GPL3</accession>
<reference evidence="1" key="1">
    <citation type="submission" date="2014-09" db="EMBL/GenBank/DDBJ databases">
        <authorList>
            <person name="Magalhaes I.L.F."/>
            <person name="Oliveira U."/>
            <person name="Santos F.R."/>
            <person name="Vidigal T.H.D.A."/>
            <person name="Brescovit A.D."/>
            <person name="Santos A.J."/>
        </authorList>
    </citation>
    <scope>NUCLEOTIDE SEQUENCE</scope>
    <source>
        <tissue evidence="1">Shoot tissue taken approximately 20 cm above the soil surface</tissue>
    </source>
</reference>